<dbReference type="InterPro" id="IPR012312">
    <property type="entry name" value="Hemerythrin-like"/>
</dbReference>
<keyword evidence="2" id="KW-0561">Oxygen transport</keyword>
<dbReference type="InterPro" id="IPR016131">
    <property type="entry name" value="Haemerythrin_Fe_BS"/>
</dbReference>
<evidence type="ECO:0000256" key="2">
    <source>
        <dbReference type="ARBA" id="ARBA00022621"/>
    </source>
</evidence>
<evidence type="ECO:0000313" key="7">
    <source>
        <dbReference type="Proteomes" id="UP000515472"/>
    </source>
</evidence>
<keyword evidence="3" id="KW-0479">Metal-binding</keyword>
<dbReference type="InterPro" id="IPR035938">
    <property type="entry name" value="Hemerythrin-like_sf"/>
</dbReference>
<evidence type="ECO:0000313" key="6">
    <source>
        <dbReference type="EMBL" id="BCG48123.1"/>
    </source>
</evidence>
<dbReference type="NCBIfam" id="NF033749">
    <property type="entry name" value="bact_hemeryth"/>
    <property type="match status" value="1"/>
</dbReference>
<organism evidence="6 7">
    <name type="scientific">Citrifermentans bremense</name>
    <dbReference type="NCBI Taxonomy" id="60035"/>
    <lineage>
        <taxon>Bacteria</taxon>
        <taxon>Pseudomonadati</taxon>
        <taxon>Thermodesulfobacteriota</taxon>
        <taxon>Desulfuromonadia</taxon>
        <taxon>Geobacterales</taxon>
        <taxon>Geobacteraceae</taxon>
        <taxon>Citrifermentans</taxon>
    </lineage>
</organism>
<name>A0A6S6M317_9BACT</name>
<dbReference type="NCBIfam" id="TIGR02481">
    <property type="entry name" value="hemeryth_dom"/>
    <property type="match status" value="1"/>
</dbReference>
<dbReference type="InterPro" id="IPR012827">
    <property type="entry name" value="Hemerythrin_metal-bd"/>
</dbReference>
<sequence length="137" mass="15846">MAIEWQDNLSIGVLEIDIQHKLLFDKFNSFLDAYQSDGNTEGTLRMFWFLEAYAVTHFKEEEKLMQQLAFPAFHAHRQKHGAFIENVNQLKERLKVEGLSQALVTTMTNFITSWLVQHISTEDRAIGTFVNKNAGRV</sequence>
<reference evidence="6 7" key="1">
    <citation type="submission" date="2020-06" db="EMBL/GenBank/DDBJ databases">
        <title>Interaction of electrochemicaly active bacteria, Geobacter bremensis R4 on different carbon anode.</title>
        <authorList>
            <person name="Meng L."/>
            <person name="Yoshida N."/>
        </authorList>
    </citation>
    <scope>NUCLEOTIDE SEQUENCE [LARGE SCALE GENOMIC DNA]</scope>
    <source>
        <strain evidence="6 7">R4</strain>
    </source>
</reference>
<dbReference type="RefSeq" id="WP_185242916.1">
    <property type="nucleotide sequence ID" value="NZ_AP023213.1"/>
</dbReference>
<evidence type="ECO:0000256" key="3">
    <source>
        <dbReference type="ARBA" id="ARBA00022723"/>
    </source>
</evidence>
<protein>
    <submittedName>
        <fullName evidence="6">Hemerythrin domain protein</fullName>
    </submittedName>
</protein>
<dbReference type="EMBL" id="AP023213">
    <property type="protein sequence ID" value="BCG48123.1"/>
    <property type="molecule type" value="Genomic_DNA"/>
</dbReference>
<evidence type="ECO:0000256" key="4">
    <source>
        <dbReference type="ARBA" id="ARBA00023004"/>
    </source>
</evidence>
<evidence type="ECO:0000256" key="1">
    <source>
        <dbReference type="ARBA" id="ARBA00010587"/>
    </source>
</evidence>
<evidence type="ECO:0000259" key="5">
    <source>
        <dbReference type="Pfam" id="PF01814"/>
    </source>
</evidence>
<feature type="domain" description="Hemerythrin-like" evidence="5">
    <location>
        <begin position="15"/>
        <end position="126"/>
    </location>
</feature>
<keyword evidence="7" id="KW-1185">Reference proteome</keyword>
<keyword evidence="4" id="KW-0408">Iron</keyword>
<dbReference type="Pfam" id="PF01814">
    <property type="entry name" value="Hemerythrin"/>
    <property type="match status" value="1"/>
</dbReference>
<keyword evidence="2" id="KW-0813">Transport</keyword>
<dbReference type="CDD" id="cd12107">
    <property type="entry name" value="Hemerythrin"/>
    <property type="match status" value="1"/>
</dbReference>
<dbReference type="PANTHER" id="PTHR37164:SF1">
    <property type="entry name" value="BACTERIOHEMERYTHRIN"/>
    <property type="match status" value="1"/>
</dbReference>
<dbReference type="KEGG" id="gbn:GEOBRER4_28730"/>
<dbReference type="AlphaFoldDB" id="A0A6S6M317"/>
<accession>A0A6S6M317</accession>
<gene>
    <name evidence="6" type="ORF">GEOBRER4_n2994</name>
</gene>
<dbReference type="PANTHER" id="PTHR37164">
    <property type="entry name" value="BACTERIOHEMERYTHRIN"/>
    <property type="match status" value="1"/>
</dbReference>
<comment type="similarity">
    <text evidence="1">Belongs to the hemerythrin family.</text>
</comment>
<proteinExistence type="inferred from homology"/>
<dbReference type="Proteomes" id="UP000515472">
    <property type="component" value="Chromosome"/>
</dbReference>
<dbReference type="GO" id="GO:0005344">
    <property type="term" value="F:oxygen carrier activity"/>
    <property type="evidence" value="ECO:0007669"/>
    <property type="project" value="UniProtKB-KW"/>
</dbReference>
<dbReference type="SUPFAM" id="SSF47188">
    <property type="entry name" value="Hemerythrin-like"/>
    <property type="match status" value="1"/>
</dbReference>
<dbReference type="PROSITE" id="PS00550">
    <property type="entry name" value="HEMERYTHRINS"/>
    <property type="match status" value="1"/>
</dbReference>
<dbReference type="InterPro" id="IPR050669">
    <property type="entry name" value="Hemerythrin"/>
</dbReference>
<dbReference type="GO" id="GO:0046872">
    <property type="term" value="F:metal ion binding"/>
    <property type="evidence" value="ECO:0007669"/>
    <property type="project" value="UniProtKB-KW"/>
</dbReference>
<dbReference type="Gene3D" id="1.20.120.50">
    <property type="entry name" value="Hemerythrin-like"/>
    <property type="match status" value="1"/>
</dbReference>